<proteinExistence type="predicted"/>
<reference evidence="2" key="1">
    <citation type="journal article" date="2020" name="mSystems">
        <title>Genome- and Community-Level Interaction Insights into Carbon Utilization and Element Cycling Functions of Hydrothermarchaeota in Hydrothermal Sediment.</title>
        <authorList>
            <person name="Zhou Z."/>
            <person name="Liu Y."/>
            <person name="Xu W."/>
            <person name="Pan J."/>
            <person name="Luo Z.H."/>
            <person name="Li M."/>
        </authorList>
    </citation>
    <scope>NUCLEOTIDE SEQUENCE [LARGE SCALE GENOMIC DNA]</scope>
    <source>
        <strain evidence="2">HyVt-501</strain>
    </source>
</reference>
<gene>
    <name evidence="2" type="ORF">ENJ61_01360</name>
</gene>
<dbReference type="PROSITE" id="PS00409">
    <property type="entry name" value="PROKAR_NTER_METHYL"/>
    <property type="match status" value="1"/>
</dbReference>
<dbReference type="InterPro" id="IPR012902">
    <property type="entry name" value="N_methyl_site"/>
</dbReference>
<dbReference type="EMBL" id="DRNB01000045">
    <property type="protein sequence ID" value="HHJ63533.1"/>
    <property type="molecule type" value="Genomic_DNA"/>
</dbReference>
<accession>A0A7C5Q1Y4</accession>
<organism evidence="2">
    <name type="scientific">Aquifex aeolicus</name>
    <dbReference type="NCBI Taxonomy" id="63363"/>
    <lineage>
        <taxon>Bacteria</taxon>
        <taxon>Pseudomonadati</taxon>
        <taxon>Aquificota</taxon>
        <taxon>Aquificia</taxon>
        <taxon>Aquificales</taxon>
        <taxon>Aquificaceae</taxon>
        <taxon>Aquifex</taxon>
    </lineage>
</organism>
<feature type="transmembrane region" description="Helical" evidence="1">
    <location>
        <begin position="6"/>
        <end position="29"/>
    </location>
</feature>
<evidence type="ECO:0000313" key="2">
    <source>
        <dbReference type="EMBL" id="HHJ63533.1"/>
    </source>
</evidence>
<dbReference type="SUPFAM" id="SSF54523">
    <property type="entry name" value="Pili subunits"/>
    <property type="match status" value="1"/>
</dbReference>
<sequence>MRERGLTLIELLVVVGIISLLLSIAVPAFNSWRLKASIEGDTQDVYAFLQKARTMAFTQKMTLWVRANGRTLCINDGTVNIDCIRLENPFTGNVQISDRGTFDNSSIYYSGGAHVEPGYSCVVASLTRVRMGVWDGANCNPK</sequence>
<dbReference type="AlphaFoldDB" id="A0A7C5Q1Y4"/>
<dbReference type="Gene3D" id="3.30.700.10">
    <property type="entry name" value="Glycoprotein, Type 4 Pilin"/>
    <property type="match status" value="1"/>
</dbReference>
<keyword evidence="1" id="KW-0812">Transmembrane</keyword>
<dbReference type="Proteomes" id="UP000885792">
    <property type="component" value="Unassembled WGS sequence"/>
</dbReference>
<evidence type="ECO:0000256" key="1">
    <source>
        <dbReference type="SAM" id="Phobius"/>
    </source>
</evidence>
<comment type="caution">
    <text evidence="2">The sequence shown here is derived from an EMBL/GenBank/DDBJ whole genome shotgun (WGS) entry which is preliminary data.</text>
</comment>
<dbReference type="NCBIfam" id="TIGR02532">
    <property type="entry name" value="IV_pilin_GFxxxE"/>
    <property type="match status" value="1"/>
</dbReference>
<keyword evidence="1" id="KW-0472">Membrane</keyword>
<keyword evidence="1" id="KW-1133">Transmembrane helix</keyword>
<dbReference type="Pfam" id="PF07963">
    <property type="entry name" value="N_methyl"/>
    <property type="match status" value="1"/>
</dbReference>
<protein>
    <submittedName>
        <fullName evidence="2">Type II secretion system protein</fullName>
    </submittedName>
</protein>
<name>A0A7C5Q1Y4_AQUAO</name>
<dbReference type="InterPro" id="IPR045584">
    <property type="entry name" value="Pilin-like"/>
</dbReference>